<dbReference type="PANTHER" id="PTHR14716">
    <property type="entry name" value="CILIA- AND FLAGELLA-ASSOCIATED PROTEIN 69"/>
    <property type="match status" value="1"/>
</dbReference>
<evidence type="ECO:0000313" key="4">
    <source>
        <dbReference type="Proteomes" id="UP000648187"/>
    </source>
</evidence>
<keyword evidence="4" id="KW-1185">Reference proteome</keyword>
<organism evidence="3 4">
    <name type="scientific">Spodoptera exigua</name>
    <name type="common">Beet armyworm</name>
    <name type="synonym">Noctua fulgens</name>
    <dbReference type="NCBI Taxonomy" id="7107"/>
    <lineage>
        <taxon>Eukaryota</taxon>
        <taxon>Metazoa</taxon>
        <taxon>Ecdysozoa</taxon>
        <taxon>Arthropoda</taxon>
        <taxon>Hexapoda</taxon>
        <taxon>Insecta</taxon>
        <taxon>Pterygota</taxon>
        <taxon>Neoptera</taxon>
        <taxon>Endopterygota</taxon>
        <taxon>Lepidoptera</taxon>
        <taxon>Glossata</taxon>
        <taxon>Ditrysia</taxon>
        <taxon>Noctuoidea</taxon>
        <taxon>Noctuidae</taxon>
        <taxon>Amphipyrinae</taxon>
        <taxon>Spodoptera</taxon>
    </lineage>
</organism>
<protein>
    <recommendedName>
        <fullName evidence="2">Cilia- and flagella-associated protein 69 ARM repeats domain-containing protein</fullName>
    </recommendedName>
</protein>
<evidence type="ECO:0000313" key="3">
    <source>
        <dbReference type="EMBL" id="KAF9411270.1"/>
    </source>
</evidence>
<comment type="caution">
    <text evidence="3">The sequence shown here is derived from an EMBL/GenBank/DDBJ whole genome shotgun (WGS) entry which is preliminary data.</text>
</comment>
<gene>
    <name evidence="3" type="ORF">HW555_009884</name>
</gene>
<dbReference type="PANTHER" id="PTHR14716:SF0">
    <property type="entry name" value="CILIA- AND FLAGELLA-ASSOCIATED PROTEIN 69"/>
    <property type="match status" value="1"/>
</dbReference>
<evidence type="ECO:0000259" key="2">
    <source>
        <dbReference type="Pfam" id="PF21049"/>
    </source>
</evidence>
<sequence>MSKTGGSRSRLAPNPTEQSVSSDKITESMPMGASSDRLQHSSPKFPSRRSKILRELANDSKESSHTKFYKKTREKKEFEQTTRQEFLSSSESLSGSSDTFGCIHGPQGKEYSAKGLLKRNIVKNLDPIPTDPKWSADCISSLKWAVAQKLEDLVSCPTVEQQIGRLQELLSEFASISSTGYSYQRVDTLGNLCSILKYLLEAVVQFPSLKPELVSLLKNFNGPILLLKASDVVTYFDKIKQFIGFMGYLLIELQDGDLLDVVAAALLWHLSAPDTIRGQATVQLRHSMAAAAPVLLQSTVRMIAIAEPRRFAIFLEIALLLAFDTAENCIEMMKENILENLFYRFNPYFPERKLESYDISPLDCHDPNVKLGESTVNITTTLTILLVLLKTTKDYLDKNPKLGALLPCPDCCAQRCFIWAYRYECRAREHRHERITLTVIAAALIKCFGERLFLFSSVLMADIVSLSVLTELPPRDDWTATVHFTTAQQDVQFKKLLINFVVDLLKTFPYNKFMLQSRYWFVGIMSLIDPGLSSLRAHWSPPLFAELRKTALQALVCTIPLTDPKCVKEYGLIRRIMWYIEWYSENPYEISILYWCVRLLQAAIHLTRKPERDRAIRDLFDTHGIVILIHLCHTLMEQKLPIVEKSQAVLALSLQLLTSSVHVKQKLSCCVYPDIKWPVCVNSLARKMVDVVLYSLDQNFIISDRWLVSLFNFIWEAIIWTPEYRTHFVATDGIYKLLDIITMTRPAVQCIALAVVCDIARAGNAVGHLVSWRANLRASKAVTLESDQELRNPNVVARGATIASLLAAVFREGCRSTGVKLDEYGVLQNLDNPIMSEDVREELQNTDVFYGISHSLPFCLTAQDMAGSCMSKAFALLHMLSEDLHDKVQLADEAYNLYKNIKLAQEDEVILVLCSHYLTLKLNEVWSETKVQCVDMITKDNEILEDFLAVGKGWAKEIKRQQEEVIARDRKKEKEEERSLYAFLSRIRLNIALDALHAVRCVARSTDRARITHAMLQDAVLAHHRRSLLAENNNTTLLRTYKSPLDDQNMTGQNVKVNSICPKHIRKSLELNMGEKIVEKKETLYCLKYGTQTLTELNFIRTYRVV</sequence>
<dbReference type="InterPro" id="IPR048732">
    <property type="entry name" value="CFA69"/>
</dbReference>
<dbReference type="InterPro" id="IPR048733">
    <property type="entry name" value="CFA69_ARM_dom"/>
</dbReference>
<proteinExistence type="predicted"/>
<dbReference type="Pfam" id="PF21049">
    <property type="entry name" value="CFA69_ARM_rpt"/>
    <property type="match status" value="1"/>
</dbReference>
<dbReference type="EMBL" id="JACKWZ010000230">
    <property type="protein sequence ID" value="KAF9411270.1"/>
    <property type="molecule type" value="Genomic_DNA"/>
</dbReference>
<name>A0A835L223_SPOEX</name>
<dbReference type="Proteomes" id="UP000648187">
    <property type="component" value="Unassembled WGS sequence"/>
</dbReference>
<reference evidence="3" key="1">
    <citation type="submission" date="2020-08" db="EMBL/GenBank/DDBJ databases">
        <title>Spodoptera exigua strain:BAW_Kor-Di-RS1 Genome sequencing and assembly.</title>
        <authorList>
            <person name="Kim J."/>
            <person name="Nam H.Y."/>
            <person name="Kwon M."/>
            <person name="Choi J.H."/>
            <person name="Cho S.R."/>
            <person name="Kim G.-H."/>
        </authorList>
    </citation>
    <scope>NUCLEOTIDE SEQUENCE</scope>
    <source>
        <strain evidence="3">BAW_Kor-Di-RS1</strain>
        <tissue evidence="3">Whole-body</tissue>
    </source>
</reference>
<dbReference type="GO" id="GO:1902093">
    <property type="term" value="P:positive regulation of flagellated sperm motility"/>
    <property type="evidence" value="ECO:0007669"/>
    <property type="project" value="TreeGrafter"/>
</dbReference>
<dbReference type="GO" id="GO:0097225">
    <property type="term" value="C:sperm midpiece"/>
    <property type="evidence" value="ECO:0007669"/>
    <property type="project" value="TreeGrafter"/>
</dbReference>
<accession>A0A835L223</accession>
<dbReference type="GO" id="GO:0097730">
    <property type="term" value="C:non-motile cilium"/>
    <property type="evidence" value="ECO:0007669"/>
    <property type="project" value="TreeGrafter"/>
</dbReference>
<dbReference type="AlphaFoldDB" id="A0A835L223"/>
<feature type="compositionally biased region" description="Basic and acidic residues" evidence="1">
    <location>
        <begin position="52"/>
        <end position="65"/>
    </location>
</feature>
<evidence type="ECO:0000256" key="1">
    <source>
        <dbReference type="SAM" id="MobiDB-lite"/>
    </source>
</evidence>
<feature type="region of interest" description="Disordered" evidence="1">
    <location>
        <begin position="1"/>
        <end position="92"/>
    </location>
</feature>
<feature type="domain" description="Cilia- and flagella-associated protein 69 ARM repeats" evidence="2">
    <location>
        <begin position="436"/>
        <end position="777"/>
    </location>
</feature>
<feature type="non-terminal residue" evidence="3">
    <location>
        <position position="1"/>
    </location>
</feature>